<evidence type="ECO:0000313" key="2">
    <source>
        <dbReference type="Proteomes" id="UP001271007"/>
    </source>
</evidence>
<sequence length="229" mass="26157">MDLDNITPQPDCRLLALPAELRTHIWDLILIQPTHKAIVFPAAELLRYMPESIKRRRRFCANILRTCKQIAAEGTPILYGENYFRAHPSLLTALPRFLMSTFPEKIQLPDPITQPRVTKLIRRYCIHVRLDIDPRFTRSQAEESFSGVEELHIDVFQAMYGGSDFTVLKMFEDVRAVGRVSIEGSLGDGRYAAWLVDCMQQPVGTPAAPFHEEYVGGTPSWDAWSRGKR</sequence>
<dbReference type="AlphaFoldDB" id="A0AAJ0GK48"/>
<reference evidence="1" key="1">
    <citation type="submission" date="2023-04" db="EMBL/GenBank/DDBJ databases">
        <title>Black Yeasts Isolated from many extreme environments.</title>
        <authorList>
            <person name="Coleine C."/>
            <person name="Stajich J.E."/>
            <person name="Selbmann L."/>
        </authorList>
    </citation>
    <scope>NUCLEOTIDE SEQUENCE</scope>
    <source>
        <strain evidence="1">CCFEE 5312</strain>
    </source>
</reference>
<proteinExistence type="predicted"/>
<gene>
    <name evidence="1" type="ORF">LTR09_000615</name>
</gene>
<evidence type="ECO:0000313" key="1">
    <source>
        <dbReference type="EMBL" id="KAK3059049.1"/>
    </source>
</evidence>
<keyword evidence="2" id="KW-1185">Reference proteome</keyword>
<dbReference type="EMBL" id="JAWDJX010000001">
    <property type="protein sequence ID" value="KAK3059049.1"/>
    <property type="molecule type" value="Genomic_DNA"/>
</dbReference>
<comment type="caution">
    <text evidence="1">The sequence shown here is derived from an EMBL/GenBank/DDBJ whole genome shotgun (WGS) entry which is preliminary data.</text>
</comment>
<dbReference type="InterPro" id="IPR038883">
    <property type="entry name" value="AN11006-like"/>
</dbReference>
<dbReference type="Proteomes" id="UP001271007">
    <property type="component" value="Unassembled WGS sequence"/>
</dbReference>
<dbReference type="PANTHER" id="PTHR42085">
    <property type="entry name" value="F-BOX DOMAIN-CONTAINING PROTEIN"/>
    <property type="match status" value="1"/>
</dbReference>
<name>A0AAJ0GK48_9PEZI</name>
<dbReference type="PANTHER" id="PTHR42085:SF4">
    <property type="entry name" value="F-BOX DOMAIN-CONTAINING PROTEIN"/>
    <property type="match status" value="1"/>
</dbReference>
<organism evidence="1 2">
    <name type="scientific">Extremus antarcticus</name>
    <dbReference type="NCBI Taxonomy" id="702011"/>
    <lineage>
        <taxon>Eukaryota</taxon>
        <taxon>Fungi</taxon>
        <taxon>Dikarya</taxon>
        <taxon>Ascomycota</taxon>
        <taxon>Pezizomycotina</taxon>
        <taxon>Dothideomycetes</taxon>
        <taxon>Dothideomycetidae</taxon>
        <taxon>Mycosphaerellales</taxon>
        <taxon>Extremaceae</taxon>
        <taxon>Extremus</taxon>
    </lineage>
</organism>
<accession>A0AAJ0GK48</accession>
<protein>
    <submittedName>
        <fullName evidence="1">Uncharacterized protein</fullName>
    </submittedName>
</protein>